<feature type="signal peptide" evidence="1">
    <location>
        <begin position="1"/>
        <end position="26"/>
    </location>
</feature>
<proteinExistence type="predicted"/>
<dbReference type="RefSeq" id="WP_306101035.1">
    <property type="nucleotide sequence ID" value="NZ_CP162601.1"/>
</dbReference>
<dbReference type="Pfam" id="PF04784">
    <property type="entry name" value="DUF547"/>
    <property type="match status" value="1"/>
</dbReference>
<dbReference type="PANTHER" id="PTHR34386:SF1">
    <property type="entry name" value="GLUTAREDOXIN-LIKE PROTEIN NRDH"/>
    <property type="match status" value="1"/>
</dbReference>
<dbReference type="PANTHER" id="PTHR34386">
    <property type="entry name" value="GLUTAREDOXIN"/>
    <property type="match status" value="1"/>
</dbReference>
<feature type="domain" description="DUF547" evidence="2">
    <location>
        <begin position="95"/>
        <end position="206"/>
    </location>
</feature>
<dbReference type="InterPro" id="IPR006869">
    <property type="entry name" value="DUF547"/>
</dbReference>
<evidence type="ECO:0000259" key="2">
    <source>
        <dbReference type="Pfam" id="PF04784"/>
    </source>
</evidence>
<keyword evidence="1" id="KW-0732">Signal</keyword>
<dbReference type="InterPro" id="IPR051548">
    <property type="entry name" value="Grx-like_ET"/>
</dbReference>
<name>A0AB39HGW4_9VIBR</name>
<dbReference type="AlphaFoldDB" id="A0AB39HGW4"/>
<evidence type="ECO:0000256" key="1">
    <source>
        <dbReference type="SAM" id="SignalP"/>
    </source>
</evidence>
<accession>A0AB39HGW4</accession>
<dbReference type="GO" id="GO:0009055">
    <property type="term" value="F:electron transfer activity"/>
    <property type="evidence" value="ECO:0007669"/>
    <property type="project" value="TreeGrafter"/>
</dbReference>
<sequence length="271" mass="31246">MRLATLLRLPKLLLCLLLLTPLSAYAAPKSDLWDFWSDHNAQSTQKVDHSQWQAILTQYVKTEGEQTYFRYGDISSQDRNVLTQYLNQLTSLDPRDLNRAEQFAYWVNLYNALTVNLIVENYPLKSITKLGGLFSFGPWDQDITQVAGQTLTLNDIEHRILRPIWQDYRIHYAVNCASIGCPNLSATAITADNTEAWLTTAESEFVASQKAMSIQKGKKVISSIFVWYQEDWGGREQVKRYLSEKRPELAKQNGDWDDAYDWDLNVWPKAQ</sequence>
<evidence type="ECO:0000313" key="3">
    <source>
        <dbReference type="EMBL" id="XDK25593.1"/>
    </source>
</evidence>
<protein>
    <submittedName>
        <fullName evidence="3">DUF547 domain-containing protein</fullName>
    </submittedName>
</protein>
<reference evidence="3" key="1">
    <citation type="submission" date="2024-07" db="EMBL/GenBank/DDBJ databases">
        <title>Genome Analysis of a Potential Novel Vibrio Species Secreting pH- and Thermo-stable Alginate Lyase and its Application in Producing Alginate Oligosaccharides.</title>
        <authorList>
            <person name="Huang H."/>
            <person name="Bao K."/>
        </authorList>
    </citation>
    <scope>NUCLEOTIDE SEQUENCE</scope>
    <source>
        <strain evidence="3">HB236076</strain>
    </source>
</reference>
<dbReference type="GO" id="GO:0045454">
    <property type="term" value="P:cell redox homeostasis"/>
    <property type="evidence" value="ECO:0007669"/>
    <property type="project" value="TreeGrafter"/>
</dbReference>
<dbReference type="EMBL" id="CP162601">
    <property type="protein sequence ID" value="XDK25593.1"/>
    <property type="molecule type" value="Genomic_DNA"/>
</dbReference>
<organism evidence="3">
    <name type="scientific">Vibrio sp. HB236076</name>
    <dbReference type="NCBI Taxonomy" id="3232307"/>
    <lineage>
        <taxon>Bacteria</taxon>
        <taxon>Pseudomonadati</taxon>
        <taxon>Pseudomonadota</taxon>
        <taxon>Gammaproteobacteria</taxon>
        <taxon>Vibrionales</taxon>
        <taxon>Vibrionaceae</taxon>
        <taxon>Vibrio</taxon>
    </lineage>
</organism>
<dbReference type="KEGG" id="vih:AB0763_02805"/>
<gene>
    <name evidence="3" type="ORF">AB0763_02805</name>
</gene>
<feature type="chain" id="PRO_5044299698" evidence="1">
    <location>
        <begin position="27"/>
        <end position="271"/>
    </location>
</feature>